<dbReference type="InterPro" id="IPR036388">
    <property type="entry name" value="WH-like_DNA-bd_sf"/>
</dbReference>
<evidence type="ECO:0000256" key="4">
    <source>
        <dbReference type="ARBA" id="ARBA00023163"/>
    </source>
</evidence>
<dbReference type="PROSITE" id="PS50931">
    <property type="entry name" value="HTH_LYSR"/>
    <property type="match status" value="1"/>
</dbReference>
<comment type="similarity">
    <text evidence="1">Belongs to the LysR transcriptional regulatory family.</text>
</comment>
<comment type="caution">
    <text evidence="6">The sequence shown here is derived from an EMBL/GenBank/DDBJ whole genome shotgun (WGS) entry which is preliminary data.</text>
</comment>
<dbReference type="Pfam" id="PF00126">
    <property type="entry name" value="HTH_1"/>
    <property type="match status" value="1"/>
</dbReference>
<evidence type="ECO:0000256" key="2">
    <source>
        <dbReference type="ARBA" id="ARBA00023015"/>
    </source>
</evidence>
<evidence type="ECO:0000256" key="1">
    <source>
        <dbReference type="ARBA" id="ARBA00009437"/>
    </source>
</evidence>
<dbReference type="SUPFAM" id="SSF46785">
    <property type="entry name" value="Winged helix' DNA-binding domain"/>
    <property type="match status" value="1"/>
</dbReference>
<evidence type="ECO:0000259" key="5">
    <source>
        <dbReference type="PROSITE" id="PS50931"/>
    </source>
</evidence>
<name>A0ABS8CCP8_9BURK</name>
<evidence type="ECO:0000256" key="3">
    <source>
        <dbReference type="ARBA" id="ARBA00023125"/>
    </source>
</evidence>
<keyword evidence="2" id="KW-0805">Transcription regulation</keyword>
<dbReference type="RefSeq" id="WP_226954164.1">
    <property type="nucleotide sequence ID" value="NZ_JACDXW010000004.1"/>
</dbReference>
<dbReference type="PRINTS" id="PR00039">
    <property type="entry name" value="HTHLYSR"/>
</dbReference>
<keyword evidence="4" id="KW-0804">Transcription</keyword>
<dbReference type="SUPFAM" id="SSF53850">
    <property type="entry name" value="Periplasmic binding protein-like II"/>
    <property type="match status" value="1"/>
</dbReference>
<dbReference type="Proteomes" id="UP000776983">
    <property type="component" value="Unassembled WGS sequence"/>
</dbReference>
<dbReference type="InterPro" id="IPR050950">
    <property type="entry name" value="HTH-type_LysR_regulators"/>
</dbReference>
<sequence>MDLKQLEYFVRVAELGSFTRASIVLDVAQPALSRQIRNLEVEFGQNLLLRNGRGVSLTDAGKLLLGYSRGILHQAERLREEMSRARGALVGKVALGLPPSLLKLLVVPVLSAFKQRLPAATLVIREGLTASMQESLISGSLDMALLYNASSSPDIDLLPLVEEELFMVARADDAKVPSVVAARSLPNYPLILPSRPNATHMLVESGLAHLGLRPNISVEVDGVGSILDLVQCHFGYAILSANAVTALANDSGFKLCRIVEPKLSAKIALGVNSNRQTTAMQRILMEILQETVGRLLTDAKAP</sequence>
<dbReference type="Gene3D" id="1.10.10.10">
    <property type="entry name" value="Winged helix-like DNA-binding domain superfamily/Winged helix DNA-binding domain"/>
    <property type="match status" value="1"/>
</dbReference>
<accession>A0ABS8CCP8</accession>
<dbReference type="InterPro" id="IPR036390">
    <property type="entry name" value="WH_DNA-bd_sf"/>
</dbReference>
<keyword evidence="3" id="KW-0238">DNA-binding</keyword>
<gene>
    <name evidence="6" type="ORF">H0484_08540</name>
</gene>
<evidence type="ECO:0000313" key="7">
    <source>
        <dbReference type="Proteomes" id="UP000776983"/>
    </source>
</evidence>
<dbReference type="InterPro" id="IPR000847">
    <property type="entry name" value="LysR_HTH_N"/>
</dbReference>
<evidence type="ECO:0000313" key="6">
    <source>
        <dbReference type="EMBL" id="MCB5363794.1"/>
    </source>
</evidence>
<organism evidence="6 7">
    <name type="scientific">Mesopusillimonas faecipullorum</name>
    <dbReference type="NCBI Taxonomy" id="2755040"/>
    <lineage>
        <taxon>Bacteria</taxon>
        <taxon>Pseudomonadati</taxon>
        <taxon>Pseudomonadota</taxon>
        <taxon>Betaproteobacteria</taxon>
        <taxon>Burkholderiales</taxon>
        <taxon>Alcaligenaceae</taxon>
        <taxon>Mesopusillimonas</taxon>
    </lineage>
</organism>
<proteinExistence type="inferred from homology"/>
<feature type="domain" description="HTH lysR-type" evidence="5">
    <location>
        <begin position="1"/>
        <end position="58"/>
    </location>
</feature>
<keyword evidence="7" id="KW-1185">Reference proteome</keyword>
<dbReference type="InterPro" id="IPR005119">
    <property type="entry name" value="LysR_subst-bd"/>
</dbReference>
<protein>
    <submittedName>
        <fullName evidence="6">LysR family transcriptional regulator</fullName>
    </submittedName>
</protein>
<dbReference type="EMBL" id="JACDXW010000004">
    <property type="protein sequence ID" value="MCB5363794.1"/>
    <property type="molecule type" value="Genomic_DNA"/>
</dbReference>
<dbReference type="PANTHER" id="PTHR30419">
    <property type="entry name" value="HTH-TYPE TRANSCRIPTIONAL REGULATOR YBHD"/>
    <property type="match status" value="1"/>
</dbReference>
<dbReference type="Gene3D" id="3.40.190.290">
    <property type="match status" value="1"/>
</dbReference>
<dbReference type="Pfam" id="PF03466">
    <property type="entry name" value="LysR_substrate"/>
    <property type="match status" value="1"/>
</dbReference>
<reference evidence="6 7" key="1">
    <citation type="submission" date="2020-07" db="EMBL/GenBank/DDBJ databases">
        <title>Pusillimonas sp. nov., isolated from poultry manure in Taiwan.</title>
        <authorList>
            <person name="Lin S.-Y."/>
            <person name="Tang Y.-S."/>
            <person name="Young C.-C."/>
        </authorList>
    </citation>
    <scope>NUCLEOTIDE SEQUENCE [LARGE SCALE GENOMIC DNA]</scope>
    <source>
        <strain evidence="6 7">CC-YST705</strain>
    </source>
</reference>